<gene>
    <name evidence="6" type="ORF">HPO_07122</name>
</gene>
<accession>A0A062VHK2</accession>
<evidence type="ECO:0000313" key="7">
    <source>
        <dbReference type="Proteomes" id="UP000027100"/>
    </source>
</evidence>
<feature type="DNA-binding region" description="H-T-H motif" evidence="4">
    <location>
        <begin position="31"/>
        <end position="50"/>
    </location>
</feature>
<dbReference type="AlphaFoldDB" id="A0A062VHK2"/>
<evidence type="ECO:0000256" key="2">
    <source>
        <dbReference type="ARBA" id="ARBA00023125"/>
    </source>
</evidence>
<dbReference type="STRING" id="1280954.HPO_07122"/>
<dbReference type="OrthoDB" id="5293556at2"/>
<dbReference type="InterPro" id="IPR036271">
    <property type="entry name" value="Tet_transcr_reg_TetR-rel_C_sf"/>
</dbReference>
<dbReference type="InterPro" id="IPR009057">
    <property type="entry name" value="Homeodomain-like_sf"/>
</dbReference>
<dbReference type="Pfam" id="PF00440">
    <property type="entry name" value="TetR_N"/>
    <property type="match status" value="1"/>
</dbReference>
<dbReference type="RefSeq" id="WP_051612397.1">
    <property type="nucleotide sequence ID" value="NZ_ARYM01000007.1"/>
</dbReference>
<name>A0A062VHK2_9PROT</name>
<dbReference type="GO" id="GO:0003677">
    <property type="term" value="F:DNA binding"/>
    <property type="evidence" value="ECO:0007669"/>
    <property type="project" value="UniProtKB-UniRule"/>
</dbReference>
<evidence type="ECO:0000256" key="3">
    <source>
        <dbReference type="ARBA" id="ARBA00023163"/>
    </source>
</evidence>
<keyword evidence="2 4" id="KW-0238">DNA-binding</keyword>
<dbReference type="EMBL" id="ARYM01000007">
    <property type="protein sequence ID" value="KCZ98978.1"/>
    <property type="molecule type" value="Genomic_DNA"/>
</dbReference>
<dbReference type="SUPFAM" id="SSF48498">
    <property type="entry name" value="Tetracyclin repressor-like, C-terminal domain"/>
    <property type="match status" value="1"/>
</dbReference>
<evidence type="ECO:0000313" key="6">
    <source>
        <dbReference type="EMBL" id="KCZ98978.1"/>
    </source>
</evidence>
<reference evidence="6 7" key="1">
    <citation type="journal article" date="2014" name="Antonie Van Leeuwenhoek">
        <title>Hyphomonas beringensis sp. nov. and Hyphomonas chukchiensis sp. nov., isolated from surface seawater of the Bering Sea and Chukchi Sea.</title>
        <authorList>
            <person name="Li C."/>
            <person name="Lai Q."/>
            <person name="Li G."/>
            <person name="Dong C."/>
            <person name="Wang J."/>
            <person name="Liao Y."/>
            <person name="Shao Z."/>
        </authorList>
    </citation>
    <scope>NUCLEOTIDE SEQUENCE [LARGE SCALE GENOMIC DNA]</scope>
    <source>
        <strain evidence="6 7">PS728</strain>
    </source>
</reference>
<dbReference type="PATRIC" id="fig|1280954.3.peg.1445"/>
<keyword evidence="7" id="KW-1185">Reference proteome</keyword>
<feature type="domain" description="HTH tetR-type" evidence="5">
    <location>
        <begin position="8"/>
        <end position="68"/>
    </location>
</feature>
<keyword evidence="3" id="KW-0804">Transcription</keyword>
<proteinExistence type="predicted"/>
<comment type="caution">
    <text evidence="6">The sequence shown here is derived from an EMBL/GenBank/DDBJ whole genome shotgun (WGS) entry which is preliminary data.</text>
</comment>
<dbReference type="InterPro" id="IPR001647">
    <property type="entry name" value="HTH_TetR"/>
</dbReference>
<dbReference type="PANTHER" id="PTHR47506:SF6">
    <property type="entry name" value="HTH-TYPE TRANSCRIPTIONAL REPRESSOR NEMR"/>
    <property type="match status" value="1"/>
</dbReference>
<protein>
    <submittedName>
        <fullName evidence="6">TetR family transcriptional regulator</fullName>
    </submittedName>
</protein>
<dbReference type="PROSITE" id="PS50977">
    <property type="entry name" value="HTH_TETR_2"/>
    <property type="match status" value="1"/>
</dbReference>
<dbReference type="SUPFAM" id="SSF46689">
    <property type="entry name" value="Homeodomain-like"/>
    <property type="match status" value="1"/>
</dbReference>
<keyword evidence="1" id="KW-0805">Transcription regulation</keyword>
<dbReference type="eggNOG" id="COG1309">
    <property type="taxonomic scope" value="Bacteria"/>
</dbReference>
<dbReference type="Gene3D" id="1.10.357.10">
    <property type="entry name" value="Tetracycline Repressor, domain 2"/>
    <property type="match status" value="1"/>
</dbReference>
<evidence type="ECO:0000256" key="4">
    <source>
        <dbReference type="PROSITE-ProRule" id="PRU00335"/>
    </source>
</evidence>
<sequence>MKQHERRQQSSDKLINACLELASEQGVSALTFDNIGLRAGYSRNLAFQKFGSKGGLLEAVINHLHEVMSERRRRQDLDSLPGLDALLLYCDVHIAALDKTSEMKAYFILMSEAIAAMSDMREQFVGSHLRSATELMRIIRLGREDGSIRKDVNVEMAARLIGTQLIGISSQYLIEPSFNLKKARKELHQVIRAAYAAGQQGDASRKSTAAVSGR</sequence>
<evidence type="ECO:0000256" key="1">
    <source>
        <dbReference type="ARBA" id="ARBA00023015"/>
    </source>
</evidence>
<organism evidence="6 7">
    <name type="scientific">Hyphomonas polymorpha PS728</name>
    <dbReference type="NCBI Taxonomy" id="1280954"/>
    <lineage>
        <taxon>Bacteria</taxon>
        <taxon>Pseudomonadati</taxon>
        <taxon>Pseudomonadota</taxon>
        <taxon>Alphaproteobacteria</taxon>
        <taxon>Hyphomonadales</taxon>
        <taxon>Hyphomonadaceae</taxon>
        <taxon>Hyphomonas</taxon>
    </lineage>
</organism>
<dbReference type="Proteomes" id="UP000027100">
    <property type="component" value="Unassembled WGS sequence"/>
</dbReference>
<dbReference type="PANTHER" id="PTHR47506">
    <property type="entry name" value="TRANSCRIPTIONAL REGULATORY PROTEIN"/>
    <property type="match status" value="1"/>
</dbReference>
<evidence type="ECO:0000259" key="5">
    <source>
        <dbReference type="PROSITE" id="PS50977"/>
    </source>
</evidence>